<dbReference type="GO" id="GO:0003725">
    <property type="term" value="F:double-stranded RNA binding"/>
    <property type="evidence" value="ECO:0007669"/>
    <property type="project" value="TreeGrafter"/>
</dbReference>
<dbReference type="PROSITE" id="PS50152">
    <property type="entry name" value="25A_SYNTH_3"/>
    <property type="match status" value="1"/>
</dbReference>
<feature type="region of interest" description="Disordered" evidence="1">
    <location>
        <begin position="1"/>
        <end position="60"/>
    </location>
</feature>
<dbReference type="SUPFAM" id="SSF81301">
    <property type="entry name" value="Nucleotidyltransferase"/>
    <property type="match status" value="1"/>
</dbReference>
<reference evidence="2" key="1">
    <citation type="journal article" date="2020" name="bioRxiv">
        <title>Comparative genomics of Chlamydomonas.</title>
        <authorList>
            <person name="Craig R.J."/>
            <person name="Hasan A.R."/>
            <person name="Ness R.W."/>
            <person name="Keightley P.D."/>
        </authorList>
    </citation>
    <scope>NUCLEOTIDE SEQUENCE</scope>
    <source>
        <strain evidence="2">CCAP 11/70</strain>
    </source>
</reference>
<organism evidence="2 3">
    <name type="scientific">Edaphochlamys debaryana</name>
    <dbReference type="NCBI Taxonomy" id="47281"/>
    <lineage>
        <taxon>Eukaryota</taxon>
        <taxon>Viridiplantae</taxon>
        <taxon>Chlorophyta</taxon>
        <taxon>core chlorophytes</taxon>
        <taxon>Chlorophyceae</taxon>
        <taxon>CS clade</taxon>
        <taxon>Chlamydomonadales</taxon>
        <taxon>Chlamydomonadales incertae sedis</taxon>
        <taxon>Edaphochlamys</taxon>
    </lineage>
</organism>
<evidence type="ECO:0000256" key="1">
    <source>
        <dbReference type="SAM" id="MobiDB-lite"/>
    </source>
</evidence>
<evidence type="ECO:0008006" key="4">
    <source>
        <dbReference type="Google" id="ProtNLM"/>
    </source>
</evidence>
<dbReference type="GO" id="GO:0001730">
    <property type="term" value="F:2'-5'-oligoadenylate synthetase activity"/>
    <property type="evidence" value="ECO:0007669"/>
    <property type="project" value="TreeGrafter"/>
</dbReference>
<accession>A0A835YJ62</accession>
<evidence type="ECO:0000313" key="2">
    <source>
        <dbReference type="EMBL" id="KAG2501921.1"/>
    </source>
</evidence>
<evidence type="ECO:0000313" key="3">
    <source>
        <dbReference type="Proteomes" id="UP000612055"/>
    </source>
</evidence>
<protein>
    <recommendedName>
        <fullName evidence="4">Polymerase nucleotidyl transferase domain-containing protein</fullName>
    </recommendedName>
</protein>
<dbReference type="OrthoDB" id="543305at2759"/>
<name>A0A835YJ62_9CHLO</name>
<sequence>MLAAGLSTHGLSRPAAPAPGLTRGAPGRPGCAQALRPTLAAPRLVPRRAQATPSPSARPRLLAPVPALSAGVAGAALTDLNSRAWLDWMRDHGQAFADECVWPLSASKAEMKRAGRVVDRLARIVQQLPGLGVSRVHKGGSYGRGTMVTRNFDVDLIVYVHTLNGKRMSYPGDWRDGDIPRELRLQVRCGLIMMDLQVGDARDKYAMPLMVEDLDVDLLLLPDVLEGATPPDPDMDQHQLFMRNLHRFGPPSVTEHYVLRERADSPAFTAFVRGHPGEVKAVVRALKAWRNKLEWERYPNLNVKSAPLEVLVLAAHQLLQAPGSLQLRGGPYMLQLFLASLLVLIQAVQEGAAVTVKAGQWGPPYDPLHYAKCWATDPVKIILPSDPTCNLARRLSHKPTPQWAALAHEADGLLRRVAKGGYQALRQELL</sequence>
<dbReference type="GO" id="GO:0016020">
    <property type="term" value="C:membrane"/>
    <property type="evidence" value="ECO:0007669"/>
    <property type="project" value="TreeGrafter"/>
</dbReference>
<dbReference type="PANTHER" id="PTHR11258">
    <property type="entry name" value="2-5 OLIGOADENYLATE SYNTHETASE"/>
    <property type="match status" value="1"/>
</dbReference>
<dbReference type="GO" id="GO:0005829">
    <property type="term" value="C:cytosol"/>
    <property type="evidence" value="ECO:0007669"/>
    <property type="project" value="TreeGrafter"/>
</dbReference>
<dbReference type="Gene3D" id="3.30.460.10">
    <property type="entry name" value="Beta Polymerase, domain 2"/>
    <property type="match status" value="1"/>
</dbReference>
<dbReference type="PANTHER" id="PTHR11258:SF11">
    <property type="entry name" value="C2H2-TYPE DOMAIN-CONTAINING PROTEIN"/>
    <property type="match status" value="1"/>
</dbReference>
<gene>
    <name evidence="2" type="ORF">HYH03_000419</name>
</gene>
<dbReference type="GO" id="GO:0005654">
    <property type="term" value="C:nucleoplasm"/>
    <property type="evidence" value="ECO:0007669"/>
    <property type="project" value="TreeGrafter"/>
</dbReference>
<keyword evidence="3" id="KW-1185">Reference proteome</keyword>
<dbReference type="AlphaFoldDB" id="A0A835YJ62"/>
<comment type="caution">
    <text evidence="2">The sequence shown here is derived from an EMBL/GenBank/DDBJ whole genome shotgun (WGS) entry which is preliminary data.</text>
</comment>
<dbReference type="Gene3D" id="1.10.1410.20">
    <property type="entry name" value="2'-5'-oligoadenylate synthetase 1, domain 2"/>
    <property type="match status" value="1"/>
</dbReference>
<dbReference type="EMBL" id="JAEHOE010000001">
    <property type="protein sequence ID" value="KAG2501921.1"/>
    <property type="molecule type" value="Genomic_DNA"/>
</dbReference>
<dbReference type="InterPro" id="IPR043519">
    <property type="entry name" value="NT_sf"/>
</dbReference>
<proteinExistence type="predicted"/>
<dbReference type="Proteomes" id="UP000612055">
    <property type="component" value="Unassembled WGS sequence"/>
</dbReference>